<organism evidence="2 3">
    <name type="scientific">Pseudonocardia ailaonensis</name>
    <dbReference type="NCBI Taxonomy" id="367279"/>
    <lineage>
        <taxon>Bacteria</taxon>
        <taxon>Bacillati</taxon>
        <taxon>Actinomycetota</taxon>
        <taxon>Actinomycetes</taxon>
        <taxon>Pseudonocardiales</taxon>
        <taxon>Pseudonocardiaceae</taxon>
        <taxon>Pseudonocardia</taxon>
    </lineage>
</organism>
<evidence type="ECO:0000313" key="3">
    <source>
        <dbReference type="Proteomes" id="UP001500449"/>
    </source>
</evidence>
<keyword evidence="1" id="KW-0732">Signal</keyword>
<feature type="chain" id="PRO_5046962709" description="DUF4333 domain-containing protein" evidence="1">
    <location>
        <begin position="16"/>
        <end position="105"/>
    </location>
</feature>
<evidence type="ECO:0008006" key="4">
    <source>
        <dbReference type="Google" id="ProtNLM"/>
    </source>
</evidence>
<keyword evidence="3" id="KW-1185">Reference proteome</keyword>
<dbReference type="Proteomes" id="UP001500449">
    <property type="component" value="Unassembled WGS sequence"/>
</dbReference>
<evidence type="ECO:0000313" key="2">
    <source>
        <dbReference type="EMBL" id="GAA1871446.1"/>
    </source>
</evidence>
<dbReference type="EMBL" id="BAAAQK010000025">
    <property type="protein sequence ID" value="GAA1871446.1"/>
    <property type="molecule type" value="Genomic_DNA"/>
</dbReference>
<accession>A0ABN2NM65</accession>
<proteinExistence type="predicted"/>
<reference evidence="2 3" key="1">
    <citation type="journal article" date="2019" name="Int. J. Syst. Evol. Microbiol.">
        <title>The Global Catalogue of Microorganisms (GCM) 10K type strain sequencing project: providing services to taxonomists for standard genome sequencing and annotation.</title>
        <authorList>
            <consortium name="The Broad Institute Genomics Platform"/>
            <consortium name="The Broad Institute Genome Sequencing Center for Infectious Disease"/>
            <person name="Wu L."/>
            <person name="Ma J."/>
        </authorList>
    </citation>
    <scope>NUCLEOTIDE SEQUENCE [LARGE SCALE GENOMIC DNA]</scope>
    <source>
        <strain evidence="2 3">JCM 16009</strain>
    </source>
</reference>
<feature type="signal peptide" evidence="1">
    <location>
        <begin position="1"/>
        <end position="15"/>
    </location>
</feature>
<comment type="caution">
    <text evidence="2">The sequence shown here is derived from an EMBL/GenBank/DDBJ whole genome shotgun (WGS) entry which is preliminary data.</text>
</comment>
<evidence type="ECO:0000256" key="1">
    <source>
        <dbReference type="SAM" id="SignalP"/>
    </source>
</evidence>
<sequence>MLVAGLMLLAGCSQAAAIAPVSGGREALVRFAGNDVLVAQQVAVLEAPVCAQAGEVVTCSGSTVDGQEIKVAAPAGDPATMTVTVGSRTLYDGPVQAVVDKAGRP</sequence>
<gene>
    <name evidence="2" type="ORF">GCM10009836_60330</name>
</gene>
<name>A0ABN2NM65_9PSEU</name>
<protein>
    <recommendedName>
        <fullName evidence="4">DUF4333 domain-containing protein</fullName>
    </recommendedName>
</protein>